<sequence>MIFEASCTGDVDAPLPLRGSVPVTLVLNAHTMVREAQIWSSHEFARARVERNIDIGPGQA</sequence>
<reference evidence="1 2" key="1">
    <citation type="journal article" date="2019" name="Microorganisms">
        <title>Systematic Affiliation and Genome Analysis of Subtercola vilae DB165(T) with Particular Emphasis on Cold Adaptation of an Isolate from a High-Altitude Cold Volcano Lake.</title>
        <authorList>
            <person name="Villalobos A.S."/>
            <person name="Wiese J."/>
            <person name="Imhoff J.F."/>
            <person name="Dorador C."/>
            <person name="Keller A."/>
            <person name="Hentschel U."/>
        </authorList>
    </citation>
    <scope>NUCLEOTIDE SEQUENCE [LARGE SCALE GENOMIC DNA]</scope>
    <source>
        <strain evidence="1 2">DB165</strain>
    </source>
</reference>
<keyword evidence="2" id="KW-1185">Reference proteome</keyword>
<organism evidence="1 2">
    <name type="scientific">Subtercola vilae</name>
    <dbReference type="NCBI Taxonomy" id="2056433"/>
    <lineage>
        <taxon>Bacteria</taxon>
        <taxon>Bacillati</taxon>
        <taxon>Actinomycetota</taxon>
        <taxon>Actinomycetes</taxon>
        <taxon>Micrococcales</taxon>
        <taxon>Microbacteriaceae</taxon>
        <taxon>Subtercola</taxon>
    </lineage>
</organism>
<protein>
    <submittedName>
        <fullName evidence="1">Uncharacterized protein</fullName>
    </submittedName>
</protein>
<proteinExistence type="predicted"/>
<dbReference type="EMBL" id="QYRT01000072">
    <property type="protein sequence ID" value="TIH27964.1"/>
    <property type="molecule type" value="Genomic_DNA"/>
</dbReference>
<dbReference type="AlphaFoldDB" id="A0A4V4RDA7"/>
<comment type="caution">
    <text evidence="1">The sequence shown here is derived from an EMBL/GenBank/DDBJ whole genome shotgun (WGS) entry which is preliminary data.</text>
</comment>
<dbReference type="Proteomes" id="UP000306192">
    <property type="component" value="Unassembled WGS sequence"/>
</dbReference>
<name>A0A4V4RDA7_9MICO</name>
<evidence type="ECO:0000313" key="1">
    <source>
        <dbReference type="EMBL" id="TIH27964.1"/>
    </source>
</evidence>
<gene>
    <name evidence="1" type="ORF">D4765_18535</name>
</gene>
<accession>A0A4V4RDA7</accession>
<evidence type="ECO:0000313" key="2">
    <source>
        <dbReference type="Proteomes" id="UP000306192"/>
    </source>
</evidence>